<sequence>MALVASIFDPFSPEIPFESLDNDDVEPRSSCETIVITRIDWRETPENHIFKADLLGLKKEDVKVEVDEGGGLRISGERKRDQVEKTDIWLNHNIFLVLALQTSVGVYVMF</sequence>
<organism evidence="5">
    <name type="scientific">Davidia involucrata</name>
    <name type="common">Dove tree</name>
    <dbReference type="NCBI Taxonomy" id="16924"/>
    <lineage>
        <taxon>Eukaryota</taxon>
        <taxon>Viridiplantae</taxon>
        <taxon>Streptophyta</taxon>
        <taxon>Embryophyta</taxon>
        <taxon>Tracheophyta</taxon>
        <taxon>Spermatophyta</taxon>
        <taxon>Magnoliopsida</taxon>
        <taxon>eudicotyledons</taxon>
        <taxon>Gunneridae</taxon>
        <taxon>Pentapetalae</taxon>
        <taxon>asterids</taxon>
        <taxon>Cornales</taxon>
        <taxon>Nyssaceae</taxon>
        <taxon>Davidia</taxon>
    </lineage>
</organism>
<dbReference type="InterPro" id="IPR008978">
    <property type="entry name" value="HSP20-like_chaperone"/>
</dbReference>
<evidence type="ECO:0000259" key="4">
    <source>
        <dbReference type="PROSITE" id="PS01031"/>
    </source>
</evidence>
<evidence type="ECO:0000256" key="2">
    <source>
        <dbReference type="PROSITE-ProRule" id="PRU00285"/>
    </source>
</evidence>
<dbReference type="InterPro" id="IPR031107">
    <property type="entry name" value="Small_HSP"/>
</dbReference>
<dbReference type="Pfam" id="PF00011">
    <property type="entry name" value="HSP20"/>
    <property type="match status" value="1"/>
</dbReference>
<dbReference type="InterPro" id="IPR002068">
    <property type="entry name" value="A-crystallin/Hsp20_dom"/>
</dbReference>
<dbReference type="Gene3D" id="2.60.40.790">
    <property type="match status" value="1"/>
</dbReference>
<dbReference type="PANTHER" id="PTHR11527">
    <property type="entry name" value="HEAT-SHOCK PROTEIN 20 FAMILY MEMBER"/>
    <property type="match status" value="1"/>
</dbReference>
<name>A0A5B7CE92_DAVIN</name>
<dbReference type="AlphaFoldDB" id="A0A5B7CE92"/>
<reference evidence="5" key="1">
    <citation type="submission" date="2019-08" db="EMBL/GenBank/DDBJ databases">
        <title>Reference gene set and small RNA set construction with multiple tissues from Davidia involucrata Baill.</title>
        <authorList>
            <person name="Yang H."/>
            <person name="Zhou C."/>
            <person name="Li G."/>
            <person name="Wang J."/>
            <person name="Gao P."/>
            <person name="Wang M."/>
            <person name="Wang R."/>
            <person name="Zhao Y."/>
        </authorList>
    </citation>
    <scope>NUCLEOTIDE SEQUENCE</scope>
    <source>
        <tissue evidence="5">Mixed with DoveR01_LX</tissue>
    </source>
</reference>
<evidence type="ECO:0000313" key="5">
    <source>
        <dbReference type="EMBL" id="MPA78446.1"/>
    </source>
</evidence>
<accession>A0A5B7CE92</accession>
<proteinExistence type="inferred from homology"/>
<dbReference type="SUPFAM" id="SSF49764">
    <property type="entry name" value="HSP20-like chaperones"/>
    <property type="match status" value="1"/>
</dbReference>
<evidence type="ECO:0000256" key="3">
    <source>
        <dbReference type="RuleBase" id="RU003616"/>
    </source>
</evidence>
<dbReference type="PROSITE" id="PS01031">
    <property type="entry name" value="SHSP"/>
    <property type="match status" value="1"/>
</dbReference>
<evidence type="ECO:0000256" key="1">
    <source>
        <dbReference type="ARBA" id="ARBA00023016"/>
    </source>
</evidence>
<gene>
    <name evidence="5" type="ORF">Din_047887</name>
</gene>
<keyword evidence="1 5" id="KW-0346">Stress response</keyword>
<feature type="domain" description="SHSP" evidence="4">
    <location>
        <begin position="30"/>
        <end position="110"/>
    </location>
</feature>
<comment type="similarity">
    <text evidence="2 3">Belongs to the small heat shock protein (HSP20) family.</text>
</comment>
<dbReference type="EMBL" id="GHES01047887">
    <property type="protein sequence ID" value="MPA78446.1"/>
    <property type="molecule type" value="Transcribed_RNA"/>
</dbReference>
<protein>
    <submittedName>
        <fullName evidence="5">Putative CI small heat shock protein 2</fullName>
    </submittedName>
</protein>